<comment type="similarity">
    <text evidence="1">Belongs to the MurCDEF family. MurE subfamily.</text>
</comment>
<dbReference type="InterPro" id="IPR036565">
    <property type="entry name" value="Mur-like_cat_sf"/>
</dbReference>
<proteinExistence type="inferred from homology"/>
<evidence type="ECO:0000259" key="2">
    <source>
        <dbReference type="Pfam" id="PF02875"/>
    </source>
</evidence>
<dbReference type="GO" id="GO:0008360">
    <property type="term" value="P:regulation of cell shape"/>
    <property type="evidence" value="ECO:0007669"/>
    <property type="project" value="InterPro"/>
</dbReference>
<evidence type="ECO:0000259" key="3">
    <source>
        <dbReference type="Pfam" id="PF08245"/>
    </source>
</evidence>
<dbReference type="NCBIfam" id="TIGR01085">
    <property type="entry name" value="murE"/>
    <property type="match status" value="1"/>
</dbReference>
<dbReference type="GO" id="GO:0051301">
    <property type="term" value="P:cell division"/>
    <property type="evidence" value="ECO:0007669"/>
    <property type="project" value="InterPro"/>
</dbReference>
<gene>
    <name evidence="4" type="ORF">OBE_17149</name>
</gene>
<feature type="domain" description="Mur ligase C-terminal" evidence="2">
    <location>
        <begin position="186"/>
        <end position="311"/>
    </location>
</feature>
<dbReference type="AlphaFoldDB" id="K1RN95"/>
<dbReference type="GO" id="GO:0005737">
    <property type="term" value="C:cytoplasm"/>
    <property type="evidence" value="ECO:0007669"/>
    <property type="project" value="InterPro"/>
</dbReference>
<evidence type="ECO:0000313" key="4">
    <source>
        <dbReference type="EMBL" id="EKC44994.1"/>
    </source>
</evidence>
<dbReference type="InterPro" id="IPR004101">
    <property type="entry name" value="Mur_ligase_C"/>
</dbReference>
<comment type="caution">
    <text evidence="4">The sequence shown here is derived from an EMBL/GenBank/DDBJ whole genome shotgun (WGS) entry which is preliminary data.</text>
</comment>
<evidence type="ECO:0000256" key="1">
    <source>
        <dbReference type="ARBA" id="ARBA00005898"/>
    </source>
</evidence>
<sequence>MFFKLNNTTPEMEELYNFLSILSQAGCKTVSMEVSSEALLHRRVDKFNYDVAILTNITEDHLNIHKNIDNYVNAKAKLFKKVKKNGICILNYDDKHAEEIRKVSRGKIYTYGKSSNCDFAICHIKCKDMSTHFDILHKNTSYHITTNLVGEYNAYNITAAFACALLLGLPPRTIIKRIKSINTINGRFEQLDFGQNFTIILDYAHTENGVKNILSTLKKLKHNKIITVIGSAGGREKQKRSAMGKITSQLSDHVIFTMDDPRNENVSDIISDLTKLIEKNNYEKEENRENAIKKSLTMAKAGDVVAILGKGRDEYMAIKDKKVYYSDYEVIKNFFQDNEKY</sequence>
<dbReference type="PANTHER" id="PTHR23135:SF4">
    <property type="entry name" value="UDP-N-ACETYLMURAMOYL-L-ALANYL-D-GLUTAMATE--2,6-DIAMINOPIMELATE LIGASE MURE HOMOLOG, CHLOROPLASTIC"/>
    <property type="match status" value="1"/>
</dbReference>
<dbReference type="Pfam" id="PF08245">
    <property type="entry name" value="Mur_ligase_M"/>
    <property type="match status" value="1"/>
</dbReference>
<accession>K1RN95</accession>
<dbReference type="InterPro" id="IPR005761">
    <property type="entry name" value="UDP-N-AcMur-Glu-dNH2Pim_ligase"/>
</dbReference>
<dbReference type="GO" id="GO:0005524">
    <property type="term" value="F:ATP binding"/>
    <property type="evidence" value="ECO:0007669"/>
    <property type="project" value="InterPro"/>
</dbReference>
<dbReference type="SUPFAM" id="SSF53244">
    <property type="entry name" value="MurD-like peptide ligases, peptide-binding domain"/>
    <property type="match status" value="1"/>
</dbReference>
<dbReference type="PANTHER" id="PTHR23135">
    <property type="entry name" value="MUR LIGASE FAMILY MEMBER"/>
    <property type="match status" value="1"/>
</dbReference>
<dbReference type="SUPFAM" id="SSF53623">
    <property type="entry name" value="MurD-like peptide ligases, catalytic domain"/>
    <property type="match status" value="1"/>
</dbReference>
<protein>
    <submittedName>
        <fullName evidence="4">UDP-N-acetylmuramyl-tripeptide synthetase</fullName>
    </submittedName>
</protein>
<dbReference type="InterPro" id="IPR036615">
    <property type="entry name" value="Mur_ligase_C_dom_sf"/>
</dbReference>
<dbReference type="GO" id="GO:0016881">
    <property type="term" value="F:acid-amino acid ligase activity"/>
    <property type="evidence" value="ECO:0007669"/>
    <property type="project" value="InterPro"/>
</dbReference>
<dbReference type="EMBL" id="AJWZ01011491">
    <property type="protein sequence ID" value="EKC44994.1"/>
    <property type="molecule type" value="Genomic_DNA"/>
</dbReference>
<reference evidence="4" key="1">
    <citation type="journal article" date="2013" name="Environ. Microbiol.">
        <title>Microbiota from the distal guts of lean and obese adolescents exhibit partial functional redundancy besides clear differences in community structure.</title>
        <authorList>
            <person name="Ferrer M."/>
            <person name="Ruiz A."/>
            <person name="Lanza F."/>
            <person name="Haange S.B."/>
            <person name="Oberbach A."/>
            <person name="Till H."/>
            <person name="Bargiela R."/>
            <person name="Campoy C."/>
            <person name="Segura M.T."/>
            <person name="Richter M."/>
            <person name="von Bergen M."/>
            <person name="Seifert J."/>
            <person name="Suarez A."/>
        </authorList>
    </citation>
    <scope>NUCLEOTIDE SEQUENCE</scope>
</reference>
<dbReference type="InterPro" id="IPR013221">
    <property type="entry name" value="Mur_ligase_cen"/>
</dbReference>
<organism evidence="4">
    <name type="scientific">human gut metagenome</name>
    <dbReference type="NCBI Taxonomy" id="408170"/>
    <lineage>
        <taxon>unclassified sequences</taxon>
        <taxon>metagenomes</taxon>
        <taxon>organismal metagenomes</taxon>
    </lineage>
</organism>
<dbReference type="Pfam" id="PF02875">
    <property type="entry name" value="Mur_ligase_C"/>
    <property type="match status" value="1"/>
</dbReference>
<name>K1RN95_9ZZZZ</name>
<dbReference type="Gene3D" id="3.90.190.20">
    <property type="entry name" value="Mur ligase, C-terminal domain"/>
    <property type="match status" value="1"/>
</dbReference>
<dbReference type="Gene3D" id="3.40.1190.10">
    <property type="entry name" value="Mur-like, catalytic domain"/>
    <property type="match status" value="1"/>
</dbReference>
<feature type="domain" description="Mur ligase central" evidence="3">
    <location>
        <begin position="5"/>
        <end position="164"/>
    </location>
</feature>